<protein>
    <submittedName>
        <fullName evidence="3">Uncharacterized protein</fullName>
    </submittedName>
</protein>
<reference evidence="3" key="2">
    <citation type="submission" date="2013-04" db="UniProtKB">
        <authorList>
            <consortium name="EnsemblPlants"/>
        </authorList>
    </citation>
    <scope>IDENTIFICATION</scope>
</reference>
<organism evidence="3">
    <name type="scientific">Oryza brachyantha</name>
    <name type="common">malo sina</name>
    <dbReference type="NCBI Taxonomy" id="4533"/>
    <lineage>
        <taxon>Eukaryota</taxon>
        <taxon>Viridiplantae</taxon>
        <taxon>Streptophyta</taxon>
        <taxon>Embryophyta</taxon>
        <taxon>Tracheophyta</taxon>
        <taxon>Spermatophyta</taxon>
        <taxon>Magnoliopsida</taxon>
        <taxon>Liliopsida</taxon>
        <taxon>Poales</taxon>
        <taxon>Poaceae</taxon>
        <taxon>BOP clade</taxon>
        <taxon>Oryzoideae</taxon>
        <taxon>Oryzeae</taxon>
        <taxon>Oryzinae</taxon>
        <taxon>Oryza</taxon>
    </lineage>
</organism>
<name>J3LUV8_ORYBR</name>
<feature type="region of interest" description="Disordered" evidence="1">
    <location>
        <begin position="121"/>
        <end position="157"/>
    </location>
</feature>
<evidence type="ECO:0000313" key="3">
    <source>
        <dbReference type="EnsemblPlants" id="OB03G48340.1"/>
    </source>
</evidence>
<evidence type="ECO:0000313" key="4">
    <source>
        <dbReference type="Proteomes" id="UP000006038"/>
    </source>
</evidence>
<evidence type="ECO:0000256" key="2">
    <source>
        <dbReference type="SAM" id="Phobius"/>
    </source>
</evidence>
<keyword evidence="2" id="KW-0812">Transmembrane</keyword>
<keyword evidence="2" id="KW-0472">Membrane</keyword>
<dbReference type="AlphaFoldDB" id="J3LUV8"/>
<reference evidence="3" key="1">
    <citation type="journal article" date="2013" name="Nat. Commun.">
        <title>Whole-genome sequencing of Oryza brachyantha reveals mechanisms underlying Oryza genome evolution.</title>
        <authorList>
            <person name="Chen J."/>
            <person name="Huang Q."/>
            <person name="Gao D."/>
            <person name="Wang J."/>
            <person name="Lang Y."/>
            <person name="Liu T."/>
            <person name="Li B."/>
            <person name="Bai Z."/>
            <person name="Luis Goicoechea J."/>
            <person name="Liang C."/>
            <person name="Chen C."/>
            <person name="Zhang W."/>
            <person name="Sun S."/>
            <person name="Liao Y."/>
            <person name="Zhang X."/>
            <person name="Yang L."/>
            <person name="Song C."/>
            <person name="Wang M."/>
            <person name="Shi J."/>
            <person name="Liu G."/>
            <person name="Liu J."/>
            <person name="Zhou H."/>
            <person name="Zhou W."/>
            <person name="Yu Q."/>
            <person name="An N."/>
            <person name="Chen Y."/>
            <person name="Cai Q."/>
            <person name="Wang B."/>
            <person name="Liu B."/>
            <person name="Min J."/>
            <person name="Huang Y."/>
            <person name="Wu H."/>
            <person name="Li Z."/>
            <person name="Zhang Y."/>
            <person name="Yin Y."/>
            <person name="Song W."/>
            <person name="Jiang J."/>
            <person name="Jackson S.A."/>
            <person name="Wing R.A."/>
            <person name="Wang J."/>
            <person name="Chen M."/>
        </authorList>
    </citation>
    <scope>NUCLEOTIDE SEQUENCE [LARGE SCALE GENOMIC DNA]</scope>
    <source>
        <strain evidence="3">cv. IRGC 101232</strain>
    </source>
</reference>
<dbReference type="HOGENOM" id="CLU_1241770_0_0_1"/>
<dbReference type="EnsemblPlants" id="OB03G48340.1">
    <property type="protein sequence ID" value="OB03G48340.1"/>
    <property type="gene ID" value="OB03G48340"/>
</dbReference>
<dbReference type="Proteomes" id="UP000006038">
    <property type="component" value="Chromosome 3"/>
</dbReference>
<keyword evidence="4" id="KW-1185">Reference proteome</keyword>
<feature type="compositionally biased region" description="Acidic residues" evidence="1">
    <location>
        <begin position="129"/>
        <end position="139"/>
    </location>
</feature>
<proteinExistence type="predicted"/>
<sequence length="223" mass="23747">MRMIKQIMGIPAKAFQAFLVSSRKTALHESHWKQSVSSSLLHLLQSSLVTMAAGATLGLGVAVCAVPFIYVDAHDRGGMQHPTCGIQFTRGEVPIPRVVHATPEPPTVVIEFVGADRQRAEVDASDGNIAEDDEADDGEDRNGRADGVAAVGGGRVPSPCFRQQKPKMLMARRKRPIAMVGPEKTPRLQTSGVFLVPTSSSASGTPSTVVMVAITFVARSCDD</sequence>
<keyword evidence="2" id="KW-1133">Transmembrane helix</keyword>
<dbReference type="Gramene" id="OB03G48340.1">
    <property type="protein sequence ID" value="OB03G48340.1"/>
    <property type="gene ID" value="OB03G48340"/>
</dbReference>
<feature type="transmembrane region" description="Helical" evidence="2">
    <location>
        <begin position="50"/>
        <end position="71"/>
    </location>
</feature>
<evidence type="ECO:0000256" key="1">
    <source>
        <dbReference type="SAM" id="MobiDB-lite"/>
    </source>
</evidence>
<accession>J3LUV8</accession>